<dbReference type="AlphaFoldDB" id="A0A8S9XN87"/>
<sequence length="306" mass="35595">MPYRAVLLDYTFFKDFTKNEIYHSIRPGRVAGDPTVVDLRAIKYTPEGRIFYKLNFDENYQEMQNRKRTTELNSTFDFPPLYRRRPRIPKDKWTDLQSLKSLLPSDTHGYYDDIPHEEQSRRQVKRQEAVAKTEKKRRNMKVKQYWTLNELQDVMQDPDFLNQFEDEGGIDEEADHIDIVQLPPQTVDVVSDNEEVDEDDLLDDSPPKDVPDGADSWCKYKKALAENEPFKMAQRFTAEEIKQIAPHYKGKIEKFDPAKVKSKRGKAAMLGKDQTPKEEPSQSQTKASPRGVPTGFVSFRALPKAM</sequence>
<feature type="compositionally biased region" description="Acidic residues" evidence="1">
    <location>
        <begin position="194"/>
        <end position="203"/>
    </location>
</feature>
<gene>
    <name evidence="2" type="ORF">GE061_015815</name>
</gene>
<dbReference type="Proteomes" id="UP000466442">
    <property type="component" value="Unassembled WGS sequence"/>
</dbReference>
<comment type="caution">
    <text evidence="2">The sequence shown here is derived from an EMBL/GenBank/DDBJ whole genome shotgun (WGS) entry which is preliminary data.</text>
</comment>
<evidence type="ECO:0000256" key="1">
    <source>
        <dbReference type="SAM" id="MobiDB-lite"/>
    </source>
</evidence>
<keyword evidence="3" id="KW-1185">Reference proteome</keyword>
<feature type="region of interest" description="Disordered" evidence="1">
    <location>
        <begin position="255"/>
        <end position="306"/>
    </location>
</feature>
<proteinExistence type="predicted"/>
<evidence type="ECO:0000313" key="2">
    <source>
        <dbReference type="EMBL" id="KAF6210059.1"/>
    </source>
</evidence>
<accession>A0A8S9XN87</accession>
<reference evidence="2" key="1">
    <citation type="journal article" date="2021" name="Mol. Ecol. Resour.">
        <title>Apolygus lucorum genome provides insights into omnivorousness and mesophyll feeding.</title>
        <authorList>
            <person name="Liu Y."/>
            <person name="Liu H."/>
            <person name="Wang H."/>
            <person name="Huang T."/>
            <person name="Liu B."/>
            <person name="Yang B."/>
            <person name="Yin L."/>
            <person name="Li B."/>
            <person name="Zhang Y."/>
            <person name="Zhang S."/>
            <person name="Jiang F."/>
            <person name="Zhang X."/>
            <person name="Ren Y."/>
            <person name="Wang B."/>
            <person name="Wang S."/>
            <person name="Lu Y."/>
            <person name="Wu K."/>
            <person name="Fan W."/>
            <person name="Wang G."/>
        </authorList>
    </citation>
    <scope>NUCLEOTIDE SEQUENCE</scope>
    <source>
        <strain evidence="2">12Hb</strain>
    </source>
</reference>
<dbReference type="OrthoDB" id="6614966at2759"/>
<organism evidence="2 3">
    <name type="scientific">Apolygus lucorum</name>
    <name type="common">Small green plant bug</name>
    <name type="synonym">Lygocoris lucorum</name>
    <dbReference type="NCBI Taxonomy" id="248454"/>
    <lineage>
        <taxon>Eukaryota</taxon>
        <taxon>Metazoa</taxon>
        <taxon>Ecdysozoa</taxon>
        <taxon>Arthropoda</taxon>
        <taxon>Hexapoda</taxon>
        <taxon>Insecta</taxon>
        <taxon>Pterygota</taxon>
        <taxon>Neoptera</taxon>
        <taxon>Paraneoptera</taxon>
        <taxon>Hemiptera</taxon>
        <taxon>Heteroptera</taxon>
        <taxon>Panheteroptera</taxon>
        <taxon>Cimicomorpha</taxon>
        <taxon>Miridae</taxon>
        <taxon>Mirini</taxon>
        <taxon>Apolygus</taxon>
    </lineage>
</organism>
<protein>
    <submittedName>
        <fullName evidence="2">Uncharacterized protein</fullName>
    </submittedName>
</protein>
<name>A0A8S9XN87_APOLU</name>
<evidence type="ECO:0000313" key="3">
    <source>
        <dbReference type="Proteomes" id="UP000466442"/>
    </source>
</evidence>
<feature type="region of interest" description="Disordered" evidence="1">
    <location>
        <begin position="194"/>
        <end position="213"/>
    </location>
</feature>
<dbReference type="EMBL" id="WIXP02000006">
    <property type="protein sequence ID" value="KAF6210059.1"/>
    <property type="molecule type" value="Genomic_DNA"/>
</dbReference>